<comment type="subcellular location">
    <subcellularLocation>
        <location evidence="1 5 6">Nucleus</location>
    </subcellularLocation>
</comment>
<evidence type="ECO:0000256" key="7">
    <source>
        <dbReference type="SAM" id="MobiDB-lite"/>
    </source>
</evidence>
<keyword evidence="2 5" id="KW-0238">DNA-binding</keyword>
<dbReference type="OrthoDB" id="6159439at2759"/>
<feature type="domain" description="Homeobox" evidence="8">
    <location>
        <begin position="26"/>
        <end position="86"/>
    </location>
</feature>
<evidence type="ECO:0000256" key="3">
    <source>
        <dbReference type="ARBA" id="ARBA00023155"/>
    </source>
</evidence>
<dbReference type="InterPro" id="IPR009057">
    <property type="entry name" value="Homeodomain-like_sf"/>
</dbReference>
<dbReference type="GO" id="GO:0005634">
    <property type="term" value="C:nucleus"/>
    <property type="evidence" value="ECO:0007669"/>
    <property type="project" value="UniProtKB-SubCell"/>
</dbReference>
<dbReference type="GO" id="GO:0000978">
    <property type="term" value="F:RNA polymerase II cis-regulatory region sequence-specific DNA binding"/>
    <property type="evidence" value="ECO:0007669"/>
    <property type="project" value="TreeGrafter"/>
</dbReference>
<dbReference type="GO" id="GO:0006357">
    <property type="term" value="P:regulation of transcription by RNA polymerase II"/>
    <property type="evidence" value="ECO:0007669"/>
    <property type="project" value="TreeGrafter"/>
</dbReference>
<sequence length="687" mass="72775">MNSNMSDYGVSKRSSTRQRKSTLTQQQKNQKRQRATPHQLNVLKSEFEINQTPNAKTREEIGRRIDMTERSVQIWFQNNRAKNKILAKKHGNGFPSNVQFSMGGPYSYNRAILGQLQNGLHPMAATFPPTFVGNSMAAFPGSHMGHMTTPAGTTPIAVATMGNGAPIDTHGAFNAAASFSQNVHLSCISLEIGKWRRVYTAGGVTSDLIILYSPIESAISYTMYANGTGFRIKYYLKSVKSLELTPRSDNPNMGDIIINLFQPPIFSTQSPKMPGWVPCEDFSEESQATTNMVHKLEGPLAQLATQLSRISMHEPGKVVGVKSPLAFGMNPLNPVMVGQFGQPQVMMAAAAAAMGSGVNAAGRPTGMMAGTMSEATSPVSSASRLADNIAFGISMSKSRSKSLPSLLLDESIEDFRNMLETHVEDDGDCSQNFDEQIYDTALTDEASTTSFFINEDIVVPEITLSLSSATSTDDSLVETKLQNLNETFTQTATPVSETAADSIQNNGVSAEDVAAALIATNGMLHDGLLVAPAAAISHASSAVVSPLMQLKPMGSMSHGNYELASGVDPTLGGSHALYEEASGMGLEAHTGNGDDDDTNGSISTTSNNSSVGSISSVSSISSTESSLGLTTGESDEKLLMATSANLLDIDGVLGGTSVGDGSSFSGDFDKVLENFGGDGSLFSLIQV</sequence>
<dbReference type="InterPro" id="IPR001356">
    <property type="entry name" value="HD"/>
</dbReference>
<dbReference type="Pfam" id="PF00046">
    <property type="entry name" value="Homeodomain"/>
    <property type="match status" value="1"/>
</dbReference>
<dbReference type="PANTHER" id="PTHR24324">
    <property type="entry name" value="HOMEOBOX PROTEIN HHEX"/>
    <property type="match status" value="1"/>
</dbReference>
<dbReference type="PANTHER" id="PTHR24324:SF5">
    <property type="entry name" value="HEMATOPOIETICALLY-EXPRESSED HOMEOBOX PROTEIN HHEX"/>
    <property type="match status" value="1"/>
</dbReference>
<dbReference type="Gene3D" id="1.10.10.60">
    <property type="entry name" value="Homeodomain-like"/>
    <property type="match status" value="1"/>
</dbReference>
<dbReference type="CDD" id="cd00086">
    <property type="entry name" value="homeodomain"/>
    <property type="match status" value="1"/>
</dbReference>
<keyword evidence="3 5" id="KW-0371">Homeobox</keyword>
<evidence type="ECO:0000256" key="1">
    <source>
        <dbReference type="ARBA" id="ARBA00004123"/>
    </source>
</evidence>
<keyword evidence="4 5" id="KW-0539">Nucleus</keyword>
<dbReference type="EMBL" id="CABVLU010000004">
    <property type="protein sequence ID" value="VVT56750.1"/>
    <property type="molecule type" value="Genomic_DNA"/>
</dbReference>
<dbReference type="Proteomes" id="UP000398389">
    <property type="component" value="Unassembled WGS sequence"/>
</dbReference>
<protein>
    <recommendedName>
        <fullName evidence="8">Homeobox domain-containing protein</fullName>
    </recommendedName>
</protein>
<proteinExistence type="predicted"/>
<evidence type="ECO:0000256" key="6">
    <source>
        <dbReference type="RuleBase" id="RU000682"/>
    </source>
</evidence>
<dbReference type="GeneID" id="43584061"/>
<accession>A0A5E8C1C9</accession>
<dbReference type="SUPFAM" id="SSF46689">
    <property type="entry name" value="Homeodomain-like"/>
    <property type="match status" value="1"/>
</dbReference>
<reference evidence="9 10" key="1">
    <citation type="submission" date="2019-09" db="EMBL/GenBank/DDBJ databases">
        <authorList>
            <person name="Brejova B."/>
        </authorList>
    </citation>
    <scope>NUCLEOTIDE SEQUENCE [LARGE SCALE GENOMIC DNA]</scope>
</reference>
<feature type="DNA-binding region" description="Homeobox" evidence="5">
    <location>
        <begin position="28"/>
        <end position="87"/>
    </location>
</feature>
<gene>
    <name evidence="9" type="ORF">SAPINGB_P005247</name>
</gene>
<dbReference type="InterPro" id="IPR051000">
    <property type="entry name" value="Homeobox_DNA-bind_prot"/>
</dbReference>
<evidence type="ECO:0000256" key="5">
    <source>
        <dbReference type="PROSITE-ProRule" id="PRU00108"/>
    </source>
</evidence>
<evidence type="ECO:0000313" key="9">
    <source>
        <dbReference type="EMBL" id="VVT56750.1"/>
    </source>
</evidence>
<dbReference type="AlphaFoldDB" id="A0A5E8C1C9"/>
<organism evidence="9 10">
    <name type="scientific">Magnusiomyces paraingens</name>
    <dbReference type="NCBI Taxonomy" id="2606893"/>
    <lineage>
        <taxon>Eukaryota</taxon>
        <taxon>Fungi</taxon>
        <taxon>Dikarya</taxon>
        <taxon>Ascomycota</taxon>
        <taxon>Saccharomycotina</taxon>
        <taxon>Dipodascomycetes</taxon>
        <taxon>Dipodascales</taxon>
        <taxon>Dipodascaceae</taxon>
        <taxon>Magnusiomyces</taxon>
    </lineage>
</organism>
<dbReference type="GO" id="GO:0030154">
    <property type="term" value="P:cell differentiation"/>
    <property type="evidence" value="ECO:0007669"/>
    <property type="project" value="TreeGrafter"/>
</dbReference>
<feature type="region of interest" description="Disordered" evidence="7">
    <location>
        <begin position="585"/>
        <end position="616"/>
    </location>
</feature>
<keyword evidence="10" id="KW-1185">Reference proteome</keyword>
<dbReference type="PROSITE" id="PS50071">
    <property type="entry name" value="HOMEOBOX_2"/>
    <property type="match status" value="1"/>
</dbReference>
<evidence type="ECO:0000313" key="10">
    <source>
        <dbReference type="Proteomes" id="UP000398389"/>
    </source>
</evidence>
<dbReference type="RefSeq" id="XP_031855852.1">
    <property type="nucleotide sequence ID" value="XM_031999961.1"/>
</dbReference>
<evidence type="ECO:0000259" key="8">
    <source>
        <dbReference type="PROSITE" id="PS50071"/>
    </source>
</evidence>
<feature type="region of interest" description="Disordered" evidence="7">
    <location>
        <begin position="1"/>
        <end position="39"/>
    </location>
</feature>
<evidence type="ECO:0000256" key="2">
    <source>
        <dbReference type="ARBA" id="ARBA00023125"/>
    </source>
</evidence>
<name>A0A5E8C1C9_9ASCO</name>
<dbReference type="SMART" id="SM00389">
    <property type="entry name" value="HOX"/>
    <property type="match status" value="1"/>
</dbReference>
<evidence type="ECO:0000256" key="4">
    <source>
        <dbReference type="ARBA" id="ARBA00023242"/>
    </source>
</evidence>
<feature type="compositionally biased region" description="Low complexity" evidence="7">
    <location>
        <begin position="599"/>
        <end position="616"/>
    </location>
</feature>